<dbReference type="AlphaFoldDB" id="A0A1M2W2G1"/>
<accession>A0A1M2W2G1</accession>
<keyword evidence="1" id="KW-1133">Transmembrane helix</keyword>
<dbReference type="PANTHER" id="PTHR32100">
    <property type="entry name" value="OMEGA-6 FATTY ACID DESATURASE, CHLOROPLASTIC"/>
    <property type="match status" value="1"/>
</dbReference>
<gene>
    <name evidence="2" type="ORF">TRAPUB_9396</name>
</gene>
<dbReference type="InterPro" id="IPR012171">
    <property type="entry name" value="Fatty_acid_desaturase"/>
</dbReference>
<dbReference type="GO" id="GO:0016491">
    <property type="term" value="F:oxidoreductase activity"/>
    <property type="evidence" value="ECO:0007669"/>
    <property type="project" value="InterPro"/>
</dbReference>
<keyword evidence="1" id="KW-0812">Transmembrane</keyword>
<sequence>MAALLTDGAEYTARTQTAFTPPDVDLRALRRAIPNEAFRRSTRRALVGIAPVVLATVLLGVFGWHIDTFVAWLALPRVWGSALRWALWAVYWNAQGIAWAGLWAADHDNLSPLKPLNHALGLACHTLIFLPYFSWRLTHIRHHRTAGNLDTEEVYVPHVRSAYGLPPPAEATKSDYREAFEETPVFRLCRFAVMQFLGLLHITRWNTMGSKRYPKGANHWNPYSGLFTQDEYAAVHVSNAAILTMLAALGVLARCTSWAFVGRFYLAPFLVTNHW</sequence>
<evidence type="ECO:0000313" key="3">
    <source>
        <dbReference type="Proteomes" id="UP000184267"/>
    </source>
</evidence>
<protein>
    <submittedName>
        <fullName evidence="2">Delta(12) fatty acid desaturase</fullName>
    </submittedName>
</protein>
<proteinExistence type="predicted"/>
<feature type="transmembrane region" description="Helical" evidence="1">
    <location>
        <begin position="85"/>
        <end position="104"/>
    </location>
</feature>
<feature type="transmembrane region" description="Helical" evidence="1">
    <location>
        <begin position="116"/>
        <end position="135"/>
    </location>
</feature>
<evidence type="ECO:0000256" key="1">
    <source>
        <dbReference type="SAM" id="Phobius"/>
    </source>
</evidence>
<comment type="caution">
    <text evidence="2">The sequence shown here is derived from an EMBL/GenBank/DDBJ whole genome shotgun (WGS) entry which is preliminary data.</text>
</comment>
<dbReference type="STRING" id="154538.A0A1M2W2G1"/>
<dbReference type="OrthoDB" id="1461976at2759"/>
<feature type="transmembrane region" description="Helical" evidence="1">
    <location>
        <begin position="45"/>
        <end position="65"/>
    </location>
</feature>
<dbReference type="Proteomes" id="UP000184267">
    <property type="component" value="Unassembled WGS sequence"/>
</dbReference>
<evidence type="ECO:0000313" key="2">
    <source>
        <dbReference type="EMBL" id="OJT14039.1"/>
    </source>
</evidence>
<keyword evidence="1" id="KW-0472">Membrane</keyword>
<dbReference type="EMBL" id="MNAD01000337">
    <property type="protein sequence ID" value="OJT14039.1"/>
    <property type="molecule type" value="Genomic_DNA"/>
</dbReference>
<keyword evidence="3" id="KW-1185">Reference proteome</keyword>
<reference evidence="2 3" key="1">
    <citation type="submission" date="2016-10" db="EMBL/GenBank/DDBJ databases">
        <title>Genome sequence of the basidiomycete white-rot fungus Trametes pubescens.</title>
        <authorList>
            <person name="Makela M.R."/>
            <person name="Granchi Z."/>
            <person name="Peng M."/>
            <person name="De Vries R.P."/>
            <person name="Grigoriev I."/>
            <person name="Riley R."/>
            <person name="Hilden K."/>
        </authorList>
    </citation>
    <scope>NUCLEOTIDE SEQUENCE [LARGE SCALE GENOMIC DNA]</scope>
    <source>
        <strain evidence="2 3">FBCC735</strain>
    </source>
</reference>
<name>A0A1M2W2G1_TRAPU</name>
<dbReference type="OMA" id="LPYFSWR"/>
<organism evidence="2 3">
    <name type="scientific">Trametes pubescens</name>
    <name type="common">White-rot fungus</name>
    <dbReference type="NCBI Taxonomy" id="154538"/>
    <lineage>
        <taxon>Eukaryota</taxon>
        <taxon>Fungi</taxon>
        <taxon>Dikarya</taxon>
        <taxon>Basidiomycota</taxon>
        <taxon>Agaricomycotina</taxon>
        <taxon>Agaricomycetes</taxon>
        <taxon>Polyporales</taxon>
        <taxon>Polyporaceae</taxon>
        <taxon>Trametes</taxon>
    </lineage>
</organism>